<dbReference type="RefSeq" id="WP_346788955.1">
    <property type="nucleotide sequence ID" value="NZ_JAYFSJ010000009.1"/>
</dbReference>
<evidence type="ECO:0000313" key="3">
    <source>
        <dbReference type="Proteomes" id="UP001405405"/>
    </source>
</evidence>
<evidence type="ECO:0000313" key="2">
    <source>
        <dbReference type="EMBL" id="MEN7431723.1"/>
    </source>
</evidence>
<proteinExistence type="predicted"/>
<reference evidence="2 3" key="1">
    <citation type="submission" date="2023-12" db="EMBL/GenBank/DDBJ databases">
        <title>Chromobacterium sp. strain TRC.1.1.SA producing antimicrobial pigment.</title>
        <authorList>
            <person name="Verma N."/>
            <person name="Choksket S."/>
            <person name="Pinnaka A.K."/>
            <person name="Korpole S."/>
        </authorList>
    </citation>
    <scope>NUCLEOTIDE SEQUENCE [LARGE SCALE GENOMIC DNA]</scope>
    <source>
        <strain evidence="2 3">TRC1.1.SA</strain>
    </source>
</reference>
<accession>A0ABV0CMV2</accession>
<sequence length="95" mass="9412">MQVLEKYQVAMVAGGKDGSGQDCRNAYSGAMGAMGGLFGESKAGMLGAVAGATVGSVVGGWMGDAFCGNDHGGNNDGGDRGGACRDRSDCGRDND</sequence>
<evidence type="ECO:0008006" key="4">
    <source>
        <dbReference type="Google" id="ProtNLM"/>
    </source>
</evidence>
<keyword evidence="3" id="KW-1185">Reference proteome</keyword>
<gene>
    <name evidence="2" type="ORF">VA599_13265</name>
</gene>
<protein>
    <recommendedName>
        <fullName evidence="4">Glycine zipper domain-containing protein</fullName>
    </recommendedName>
</protein>
<evidence type="ECO:0000256" key="1">
    <source>
        <dbReference type="SAM" id="MobiDB-lite"/>
    </source>
</evidence>
<dbReference type="Proteomes" id="UP001405405">
    <property type="component" value="Unassembled WGS sequence"/>
</dbReference>
<organism evidence="2 3">
    <name type="scientific">Chromobacterium indicum</name>
    <dbReference type="NCBI Taxonomy" id="3110228"/>
    <lineage>
        <taxon>Bacteria</taxon>
        <taxon>Pseudomonadati</taxon>
        <taxon>Pseudomonadota</taxon>
        <taxon>Betaproteobacteria</taxon>
        <taxon>Neisseriales</taxon>
        <taxon>Chromobacteriaceae</taxon>
        <taxon>Chromobacterium</taxon>
    </lineage>
</organism>
<feature type="compositionally biased region" description="Basic and acidic residues" evidence="1">
    <location>
        <begin position="77"/>
        <end position="95"/>
    </location>
</feature>
<name>A0ABV0CMV2_9NEIS</name>
<dbReference type="EMBL" id="JAYFSJ010000009">
    <property type="protein sequence ID" value="MEN7431723.1"/>
    <property type="molecule type" value="Genomic_DNA"/>
</dbReference>
<feature type="region of interest" description="Disordered" evidence="1">
    <location>
        <begin position="72"/>
        <end position="95"/>
    </location>
</feature>
<comment type="caution">
    <text evidence="2">The sequence shown here is derived from an EMBL/GenBank/DDBJ whole genome shotgun (WGS) entry which is preliminary data.</text>
</comment>